<dbReference type="Proteomes" id="UP000198393">
    <property type="component" value="Unassembled WGS sequence"/>
</dbReference>
<dbReference type="AlphaFoldDB" id="A0A239FBN7"/>
<protein>
    <submittedName>
        <fullName evidence="2">Uncharacterized protein</fullName>
    </submittedName>
</protein>
<reference evidence="2 3" key="1">
    <citation type="submission" date="2017-06" db="EMBL/GenBank/DDBJ databases">
        <authorList>
            <person name="Kim H.J."/>
            <person name="Triplett B.A."/>
        </authorList>
    </citation>
    <scope>NUCLEOTIDE SEQUENCE [LARGE SCALE GENOMIC DNA]</scope>
    <source>
        <strain evidence="2 3">DSM 19307</strain>
    </source>
</reference>
<proteinExistence type="predicted"/>
<evidence type="ECO:0000313" key="2">
    <source>
        <dbReference type="EMBL" id="SNS53504.1"/>
    </source>
</evidence>
<keyword evidence="1" id="KW-0175">Coiled coil</keyword>
<evidence type="ECO:0000313" key="3">
    <source>
        <dbReference type="Proteomes" id="UP000198393"/>
    </source>
</evidence>
<name>A0A239FBN7_EKHLU</name>
<keyword evidence="3" id="KW-1185">Reference proteome</keyword>
<evidence type="ECO:0000256" key="1">
    <source>
        <dbReference type="SAM" id="Coils"/>
    </source>
</evidence>
<feature type="coiled-coil region" evidence="1">
    <location>
        <begin position="145"/>
        <end position="179"/>
    </location>
</feature>
<organism evidence="2 3">
    <name type="scientific">Ekhidna lutea</name>
    <dbReference type="NCBI Taxonomy" id="447679"/>
    <lineage>
        <taxon>Bacteria</taxon>
        <taxon>Pseudomonadati</taxon>
        <taxon>Bacteroidota</taxon>
        <taxon>Cytophagia</taxon>
        <taxon>Cytophagales</taxon>
        <taxon>Reichenbachiellaceae</taxon>
        <taxon>Ekhidna</taxon>
    </lineage>
</organism>
<dbReference type="EMBL" id="FZPD01000001">
    <property type="protein sequence ID" value="SNS53504.1"/>
    <property type="molecule type" value="Genomic_DNA"/>
</dbReference>
<gene>
    <name evidence="2" type="ORF">SAMN05421640_0562</name>
</gene>
<accession>A0A239FBN7</accession>
<sequence length="180" mass="21268">MLLFSLNLVFAQKTYNTEIKSARLNLEGKSLSGYSTQFDFDREDVRKGWWEYAREFGSPLNMKTYYKITIPSETTDGNVDLEIFTQTTEIKGGSSFFLGVANKKYDEQAKSMILDFKKNIYIDYYIELITFRIDKSDDLGKQYRDEELERKRAEILKQINQLEEEVEWLKNKIKTIEKSN</sequence>